<evidence type="ECO:0000256" key="1">
    <source>
        <dbReference type="SAM" id="Phobius"/>
    </source>
</evidence>
<evidence type="ECO:0000313" key="2">
    <source>
        <dbReference type="EMBL" id="MCC9295791.1"/>
    </source>
</evidence>
<evidence type="ECO:0000313" key="3">
    <source>
        <dbReference type="Proteomes" id="UP001165422"/>
    </source>
</evidence>
<feature type="transmembrane region" description="Helical" evidence="1">
    <location>
        <begin position="186"/>
        <end position="207"/>
    </location>
</feature>
<feature type="transmembrane region" description="Helical" evidence="1">
    <location>
        <begin position="117"/>
        <end position="136"/>
    </location>
</feature>
<sequence length="212" mass="24479">MWNLVLKDILLQKRTFVILVLISILFTISFKDNTSVIYTSTAVFTGYAFLSNSFYRDERTEMMLNSLPINRINIVISRYLSLFIVLIISTAVLSLVFIFTKYTGIVQPPASVNTEDIIVALISILLFSSILIPIYFKYGYLKTRYVVMILFLGTYFVFMAFAKIFGEKIQPFIIYLSGISEITMRFIILTICLIVLLLSFFLSYEAYKNKEL</sequence>
<feature type="transmembrane region" description="Helical" evidence="1">
    <location>
        <begin position="36"/>
        <end position="55"/>
    </location>
</feature>
<protein>
    <submittedName>
        <fullName evidence="2">ABC-2 transporter permease</fullName>
    </submittedName>
</protein>
<dbReference type="PANTHER" id="PTHR41309">
    <property type="entry name" value="MEMBRANE PROTEIN-RELATED"/>
    <property type="match status" value="1"/>
</dbReference>
<name>A0ABS8N7K7_9CLOT</name>
<proteinExistence type="predicted"/>
<dbReference type="PANTHER" id="PTHR41309:SF2">
    <property type="entry name" value="MEMBRANE PROTEIN"/>
    <property type="match status" value="1"/>
</dbReference>
<dbReference type="RefSeq" id="WP_229981684.1">
    <property type="nucleotide sequence ID" value="NZ_JAJJPB010000018.1"/>
</dbReference>
<keyword evidence="3" id="KW-1185">Reference proteome</keyword>
<feature type="transmembrane region" description="Helical" evidence="1">
    <location>
        <begin position="76"/>
        <end position="97"/>
    </location>
</feature>
<gene>
    <name evidence="2" type="ORF">LN736_13065</name>
</gene>
<keyword evidence="1" id="KW-1133">Transmembrane helix</keyword>
<organism evidence="2 3">
    <name type="scientific">Clostridium aromativorans</name>
    <dbReference type="NCBI Taxonomy" id="2836848"/>
    <lineage>
        <taxon>Bacteria</taxon>
        <taxon>Bacillati</taxon>
        <taxon>Bacillota</taxon>
        <taxon>Clostridia</taxon>
        <taxon>Eubacteriales</taxon>
        <taxon>Clostridiaceae</taxon>
        <taxon>Clostridium</taxon>
    </lineage>
</organism>
<dbReference type="InterPro" id="IPR025699">
    <property type="entry name" value="ABC2_memb-like"/>
</dbReference>
<feature type="transmembrane region" description="Helical" evidence="1">
    <location>
        <begin position="12"/>
        <end position="30"/>
    </location>
</feature>
<comment type="caution">
    <text evidence="2">The sequence shown here is derived from an EMBL/GenBank/DDBJ whole genome shotgun (WGS) entry which is preliminary data.</text>
</comment>
<reference evidence="2" key="1">
    <citation type="submission" date="2021-11" db="EMBL/GenBank/DDBJ databases">
        <authorList>
            <person name="Qingchun L."/>
            <person name="Dong Z."/>
            <person name="Zongwei Q."/>
            <person name="Jia Z."/>
            <person name="Duotao L."/>
        </authorList>
    </citation>
    <scope>NUCLEOTIDE SEQUENCE</scope>
    <source>
        <strain evidence="2">WLY-B-L2</strain>
    </source>
</reference>
<dbReference type="Pfam" id="PF13346">
    <property type="entry name" value="ABC2_membrane_5"/>
    <property type="match status" value="1"/>
</dbReference>
<dbReference type="Proteomes" id="UP001165422">
    <property type="component" value="Unassembled WGS sequence"/>
</dbReference>
<feature type="transmembrane region" description="Helical" evidence="1">
    <location>
        <begin position="145"/>
        <end position="166"/>
    </location>
</feature>
<dbReference type="EMBL" id="JAJJPB010000018">
    <property type="protein sequence ID" value="MCC9295791.1"/>
    <property type="molecule type" value="Genomic_DNA"/>
</dbReference>
<keyword evidence="1" id="KW-0472">Membrane</keyword>
<accession>A0ABS8N7K7</accession>
<keyword evidence="1" id="KW-0812">Transmembrane</keyword>